<proteinExistence type="predicted"/>
<feature type="region of interest" description="Disordered" evidence="2">
    <location>
        <begin position="251"/>
        <end position="271"/>
    </location>
</feature>
<gene>
    <name evidence="4" type="primary">si:dkeyp-117h8.4</name>
</gene>
<evidence type="ECO:0000256" key="1">
    <source>
        <dbReference type="SAM" id="Coils"/>
    </source>
</evidence>
<dbReference type="OrthoDB" id="8957442at2759"/>
<feature type="coiled-coil region" evidence="1">
    <location>
        <begin position="74"/>
        <end position="101"/>
    </location>
</feature>
<evidence type="ECO:0000313" key="3">
    <source>
        <dbReference type="Proteomes" id="UP000192220"/>
    </source>
</evidence>
<sequence>MEVDLNDVKITSEAIVKYMANSHATLNMTESKSLADLNEETLSGQNITGNSQQLDFTYTDSVDGTCNSTSSCAVDDHEVILSSLEESSRNLSEEEQDEELQMSLSSHGSSLLELYPSMVSRIKRACHRQHVSDAANSVLRRYQRWRQQSRRGNTFNVTLTHTDRNPKATLSSKLQLKESPSGPVRRLETIPHQVLQTVTSLHDGQAKKASPVKETPPITRSLPVINFFETSNPREIPLNKTFVFDVSPCKHVSRNTDGPSQPSRGSFRSSKDFNSFFNLPTPSVPYSSAESSTCSRESPAATKRHVVYGSPIWQSPFKTRTMSAFSRSPQAFSRGLQGYSLEHSSRGPARPRSPSESLPSSPKRPVVQLRMLYPQSPQPQPAPRADGRPRLRRHLSFDDSLSRPVSYSPKKVDEEFVKLYHKLVCQNKSVLFNSLPCRLCARNSEVSRGHSSSSLAALALSPHRSVLWKRHRETGSDSYPQSKRHKREAVRRCLSEVQLRHGAFTSSPGKHRAQQDAWMSWPQAQI</sequence>
<accession>A0A2I4D2V7</accession>
<protein>
    <submittedName>
        <fullName evidence="4">Uncharacterized protein si:dkeyp-117h8.4</fullName>
    </submittedName>
</protein>
<dbReference type="AlphaFoldDB" id="A0A2I4D2V7"/>
<organism evidence="3 4">
    <name type="scientific">Austrofundulus limnaeus</name>
    <name type="common">Annual killifish</name>
    <dbReference type="NCBI Taxonomy" id="52670"/>
    <lineage>
        <taxon>Eukaryota</taxon>
        <taxon>Metazoa</taxon>
        <taxon>Chordata</taxon>
        <taxon>Craniata</taxon>
        <taxon>Vertebrata</taxon>
        <taxon>Euteleostomi</taxon>
        <taxon>Actinopterygii</taxon>
        <taxon>Neopterygii</taxon>
        <taxon>Teleostei</taxon>
        <taxon>Neoteleostei</taxon>
        <taxon>Acanthomorphata</taxon>
        <taxon>Ovalentaria</taxon>
        <taxon>Atherinomorphae</taxon>
        <taxon>Cyprinodontiformes</taxon>
        <taxon>Rivulidae</taxon>
        <taxon>Austrofundulus</taxon>
    </lineage>
</organism>
<keyword evidence="3" id="KW-1185">Reference proteome</keyword>
<dbReference type="Proteomes" id="UP000192220">
    <property type="component" value="Unplaced"/>
</dbReference>
<feature type="region of interest" description="Disordered" evidence="2">
    <location>
        <begin position="340"/>
        <end position="364"/>
    </location>
</feature>
<name>A0A2I4D2V7_AUSLI</name>
<dbReference type="RefSeq" id="XP_013886576.1">
    <property type="nucleotide sequence ID" value="XM_014031122.1"/>
</dbReference>
<feature type="compositionally biased region" description="Polar residues" evidence="2">
    <location>
        <begin position="255"/>
        <end position="271"/>
    </location>
</feature>
<evidence type="ECO:0000256" key="2">
    <source>
        <dbReference type="SAM" id="MobiDB-lite"/>
    </source>
</evidence>
<feature type="compositionally biased region" description="Low complexity" evidence="2">
    <location>
        <begin position="346"/>
        <end position="364"/>
    </location>
</feature>
<evidence type="ECO:0000313" key="4">
    <source>
        <dbReference type="RefSeq" id="XP_013886576.1"/>
    </source>
</evidence>
<reference evidence="4" key="1">
    <citation type="submission" date="2025-08" db="UniProtKB">
        <authorList>
            <consortium name="RefSeq"/>
        </authorList>
    </citation>
    <scope>IDENTIFICATION</scope>
</reference>
<dbReference type="KEGG" id="alim:106534474"/>
<keyword evidence="1" id="KW-0175">Coiled coil</keyword>
<dbReference type="InParanoid" id="A0A2I4D2V7"/>
<feature type="region of interest" description="Disordered" evidence="2">
    <location>
        <begin position="503"/>
        <end position="526"/>
    </location>
</feature>